<name>A0A8I6X3E9_HORVV</name>
<dbReference type="EnsemblPlants" id="HORVU.MOREX.r3.1HG0026180.1">
    <property type="protein sequence ID" value="HORVU.MOREX.r3.1HG0026180.1.CDS1"/>
    <property type="gene ID" value="HORVU.MOREX.r3.1HG0026180"/>
</dbReference>
<keyword evidence="3" id="KW-1185">Reference proteome</keyword>
<dbReference type="GO" id="GO:0003676">
    <property type="term" value="F:nucleic acid binding"/>
    <property type="evidence" value="ECO:0007669"/>
    <property type="project" value="InterPro"/>
</dbReference>
<evidence type="ECO:0000259" key="1">
    <source>
        <dbReference type="Pfam" id="PF13456"/>
    </source>
</evidence>
<dbReference type="GO" id="GO:0004523">
    <property type="term" value="F:RNA-DNA hybrid ribonuclease activity"/>
    <property type="evidence" value="ECO:0007669"/>
    <property type="project" value="InterPro"/>
</dbReference>
<dbReference type="Gramene" id="HORVU.MOREX.r3.1HG0026180.1">
    <property type="protein sequence ID" value="HORVU.MOREX.r3.1HG0026180.1.CDS1"/>
    <property type="gene ID" value="HORVU.MOREX.r3.1HG0026180"/>
</dbReference>
<proteinExistence type="predicted"/>
<evidence type="ECO:0000313" key="3">
    <source>
        <dbReference type="Proteomes" id="UP000011116"/>
    </source>
</evidence>
<evidence type="ECO:0000313" key="2">
    <source>
        <dbReference type="EnsemblPlants" id="HORVU.MOREX.r3.1HG0026180.1.CDS1"/>
    </source>
</evidence>
<dbReference type="InterPro" id="IPR002156">
    <property type="entry name" value="RNaseH_domain"/>
</dbReference>
<dbReference type="Pfam" id="PF13456">
    <property type="entry name" value="RVT_3"/>
    <property type="match status" value="1"/>
</dbReference>
<protein>
    <recommendedName>
        <fullName evidence="1">RNase H type-1 domain-containing protein</fullName>
    </recommendedName>
</protein>
<organism evidence="2 3">
    <name type="scientific">Hordeum vulgare subsp. vulgare</name>
    <name type="common">Domesticated barley</name>
    <dbReference type="NCBI Taxonomy" id="112509"/>
    <lineage>
        <taxon>Eukaryota</taxon>
        <taxon>Viridiplantae</taxon>
        <taxon>Streptophyta</taxon>
        <taxon>Embryophyta</taxon>
        <taxon>Tracheophyta</taxon>
        <taxon>Spermatophyta</taxon>
        <taxon>Magnoliopsida</taxon>
        <taxon>Liliopsida</taxon>
        <taxon>Poales</taxon>
        <taxon>Poaceae</taxon>
        <taxon>BOP clade</taxon>
        <taxon>Pooideae</taxon>
        <taxon>Triticodae</taxon>
        <taxon>Triticeae</taxon>
        <taxon>Hordeinae</taxon>
        <taxon>Hordeum</taxon>
    </lineage>
</organism>
<reference evidence="2" key="2">
    <citation type="submission" date="2020-10" db="EMBL/GenBank/DDBJ databases">
        <authorList>
            <person name="Scholz U."/>
            <person name="Mascher M."/>
            <person name="Fiebig A."/>
        </authorList>
    </citation>
    <scope>NUCLEOTIDE SEQUENCE [LARGE SCALE GENOMIC DNA]</scope>
    <source>
        <strain evidence="2">cv. Morex</strain>
    </source>
</reference>
<dbReference type="SMR" id="A0A8I6X3E9"/>
<accession>A0A8I6X3E9</accession>
<dbReference type="Proteomes" id="UP000011116">
    <property type="component" value="Chromosome 1H"/>
</dbReference>
<reference evidence="3" key="1">
    <citation type="journal article" date="2012" name="Nature">
        <title>A physical, genetic and functional sequence assembly of the barley genome.</title>
        <authorList>
            <consortium name="The International Barley Genome Sequencing Consortium"/>
            <person name="Mayer K.F."/>
            <person name="Waugh R."/>
            <person name="Brown J.W."/>
            <person name="Schulman A."/>
            <person name="Langridge P."/>
            <person name="Platzer M."/>
            <person name="Fincher G.B."/>
            <person name="Muehlbauer G.J."/>
            <person name="Sato K."/>
            <person name="Close T.J."/>
            <person name="Wise R.P."/>
            <person name="Stein N."/>
        </authorList>
    </citation>
    <scope>NUCLEOTIDE SEQUENCE [LARGE SCALE GENOMIC DNA]</scope>
    <source>
        <strain evidence="3">cv. Morex</strain>
    </source>
</reference>
<feature type="domain" description="RNase H type-1" evidence="1">
    <location>
        <begin position="1"/>
        <end position="59"/>
    </location>
</feature>
<dbReference type="Gramene" id="HORVU.MOREX.r2.1HG0020760.1">
    <property type="protein sequence ID" value="HORVU.MOREX.r2.1HG0020760.1.CDS.1"/>
    <property type="gene ID" value="HORVU.MOREX.r2.1HG0020760"/>
</dbReference>
<sequence length="90" mass="10292">METDCLEIVNLYKIRHYSLSVMAPLLLEMRELVSSFSFFDIQHVNRSSNVSVHLCAKFACTLTTENWTDSRPSFLLTSLLANDARSSFVE</sequence>
<dbReference type="AlphaFoldDB" id="A0A8I6X3E9"/>
<reference evidence="2" key="3">
    <citation type="submission" date="2022-01" db="UniProtKB">
        <authorList>
            <consortium name="EnsemblPlants"/>
        </authorList>
    </citation>
    <scope>IDENTIFICATION</scope>
    <source>
        <strain evidence="2">subsp. vulgare</strain>
    </source>
</reference>